<comment type="caution">
    <text evidence="4">The sequence shown here is derived from an EMBL/GenBank/DDBJ whole genome shotgun (WGS) entry which is preliminary data.</text>
</comment>
<dbReference type="SUPFAM" id="SSF47781">
    <property type="entry name" value="RuvA domain 2-like"/>
    <property type="match status" value="1"/>
</dbReference>
<dbReference type="NCBIfam" id="TIGR00732">
    <property type="entry name" value="dprA"/>
    <property type="match status" value="1"/>
</dbReference>
<dbReference type="Pfam" id="PF02481">
    <property type="entry name" value="DNA_processg_A"/>
    <property type="match status" value="1"/>
</dbReference>
<evidence type="ECO:0000259" key="2">
    <source>
        <dbReference type="Pfam" id="PF02481"/>
    </source>
</evidence>
<dbReference type="Proteomes" id="UP000178747">
    <property type="component" value="Unassembled WGS sequence"/>
</dbReference>
<gene>
    <name evidence="4" type="ORF">A3J62_01960</name>
</gene>
<dbReference type="PANTHER" id="PTHR43022">
    <property type="entry name" value="PROTEIN SMF"/>
    <property type="match status" value="1"/>
</dbReference>
<dbReference type="InterPro" id="IPR036388">
    <property type="entry name" value="WH-like_DNA-bd_sf"/>
</dbReference>
<dbReference type="AlphaFoldDB" id="A0A1G1Y4P3"/>
<dbReference type="Pfam" id="PF17782">
    <property type="entry name" value="WHD_DprA"/>
    <property type="match status" value="1"/>
</dbReference>
<evidence type="ECO:0000313" key="5">
    <source>
        <dbReference type="Proteomes" id="UP000178747"/>
    </source>
</evidence>
<protein>
    <submittedName>
        <fullName evidence="4">DNA protecting protein DprA</fullName>
    </submittedName>
</protein>
<evidence type="ECO:0000256" key="1">
    <source>
        <dbReference type="ARBA" id="ARBA00006525"/>
    </source>
</evidence>
<dbReference type="SUPFAM" id="SSF102405">
    <property type="entry name" value="MCP/YpsA-like"/>
    <property type="match status" value="1"/>
</dbReference>
<proteinExistence type="inferred from homology"/>
<dbReference type="PANTHER" id="PTHR43022:SF1">
    <property type="entry name" value="PROTEIN SMF"/>
    <property type="match status" value="1"/>
</dbReference>
<dbReference type="EMBL" id="MHIH01000070">
    <property type="protein sequence ID" value="OGY46806.1"/>
    <property type="molecule type" value="Genomic_DNA"/>
</dbReference>
<dbReference type="Gene3D" id="3.40.50.450">
    <property type="match status" value="1"/>
</dbReference>
<dbReference type="GO" id="GO:0009294">
    <property type="term" value="P:DNA-mediated transformation"/>
    <property type="evidence" value="ECO:0007669"/>
    <property type="project" value="InterPro"/>
</dbReference>
<dbReference type="InterPro" id="IPR003488">
    <property type="entry name" value="DprA"/>
</dbReference>
<name>A0A1G1Y4P3_9BACT</name>
<feature type="domain" description="DprA winged helix" evidence="3">
    <location>
        <begin position="301"/>
        <end position="357"/>
    </location>
</feature>
<evidence type="ECO:0000259" key="3">
    <source>
        <dbReference type="Pfam" id="PF17782"/>
    </source>
</evidence>
<dbReference type="InterPro" id="IPR010994">
    <property type="entry name" value="RuvA_2-like"/>
</dbReference>
<dbReference type="Gene3D" id="1.10.10.10">
    <property type="entry name" value="Winged helix-like DNA-binding domain superfamily/Winged helix DNA-binding domain"/>
    <property type="match status" value="1"/>
</dbReference>
<comment type="similarity">
    <text evidence="1">Belongs to the DprA/Smf family.</text>
</comment>
<reference evidence="4 5" key="1">
    <citation type="journal article" date="2016" name="Nat. Commun.">
        <title>Thousands of microbial genomes shed light on interconnected biogeochemical processes in an aquifer system.</title>
        <authorList>
            <person name="Anantharaman K."/>
            <person name="Brown C.T."/>
            <person name="Hug L.A."/>
            <person name="Sharon I."/>
            <person name="Castelle C.J."/>
            <person name="Probst A.J."/>
            <person name="Thomas B.C."/>
            <person name="Singh A."/>
            <person name="Wilkins M.J."/>
            <person name="Karaoz U."/>
            <person name="Brodie E.L."/>
            <person name="Williams K.H."/>
            <person name="Hubbard S.S."/>
            <person name="Banfield J.F."/>
        </authorList>
    </citation>
    <scope>NUCLEOTIDE SEQUENCE [LARGE SCALE GENOMIC DNA]</scope>
</reference>
<sequence>MIEKNGLKYWLAFNQITAIGPIRTQRLLDYFGQLKNAWQANKTELLKAGLEEKIVNELIKKRQEIEPENELKRLEKSASQIITLFDENYPKLLKEIYAPPPLLYYLGRLDLNNDFPLAVVGTRKISDYGRQITQQIVGELVDCGLTIVSGLALGIDATAHQAAVKLGGKTIAVLGSGIDQIYPASNHNLTRKIIESGGAIISEFPIGMPPLKHNFPQRNRVISGLSLGVLVTEAGEKSGALITTKYALDQNREIFAVPGDIYRQTSAGPNKLIKLGAKMVTSAQEILDTLNLQQAKNFKAAKSVAPETETEKILLKFLADPIHIDKLIQNSKLDISIINSTLAVMEMKGLVRNLGGQFYVKAR</sequence>
<organism evidence="4 5">
    <name type="scientific">Candidatus Buchananbacteria bacterium RIFCSPHIGHO2_02_FULL_38_8</name>
    <dbReference type="NCBI Taxonomy" id="1797538"/>
    <lineage>
        <taxon>Bacteria</taxon>
        <taxon>Candidatus Buchananiibacteriota</taxon>
    </lineage>
</organism>
<accession>A0A1G1Y4P3</accession>
<evidence type="ECO:0000313" key="4">
    <source>
        <dbReference type="EMBL" id="OGY46806.1"/>
    </source>
</evidence>
<feature type="domain" description="Smf/DprA SLOG" evidence="2">
    <location>
        <begin position="80"/>
        <end position="290"/>
    </location>
</feature>
<dbReference type="InterPro" id="IPR057666">
    <property type="entry name" value="DrpA_SLOG"/>
</dbReference>
<dbReference type="InterPro" id="IPR041614">
    <property type="entry name" value="DprA_WH"/>
</dbReference>